<evidence type="ECO:0000313" key="1">
    <source>
        <dbReference type="EMBL" id="KAG0142207.1"/>
    </source>
</evidence>
<dbReference type="AlphaFoldDB" id="A0A9P6T7M3"/>
<reference evidence="1" key="1">
    <citation type="submission" date="2013-11" db="EMBL/GenBank/DDBJ databases">
        <title>Genome sequence of the fusiform rust pathogen reveals effectors for host alternation and coevolution with pine.</title>
        <authorList>
            <consortium name="DOE Joint Genome Institute"/>
            <person name="Smith K."/>
            <person name="Pendleton A."/>
            <person name="Kubisiak T."/>
            <person name="Anderson C."/>
            <person name="Salamov A."/>
            <person name="Aerts A."/>
            <person name="Riley R."/>
            <person name="Clum A."/>
            <person name="Lindquist E."/>
            <person name="Ence D."/>
            <person name="Campbell M."/>
            <person name="Kronenberg Z."/>
            <person name="Feau N."/>
            <person name="Dhillon B."/>
            <person name="Hamelin R."/>
            <person name="Burleigh J."/>
            <person name="Smith J."/>
            <person name="Yandell M."/>
            <person name="Nelson C."/>
            <person name="Grigoriev I."/>
            <person name="Davis J."/>
        </authorList>
    </citation>
    <scope>NUCLEOTIDE SEQUENCE</scope>
    <source>
        <strain evidence="1">G11</strain>
    </source>
</reference>
<gene>
    <name evidence="1" type="ORF">CROQUDRAFT_662846</name>
</gene>
<name>A0A9P6T7M3_9BASI</name>
<organism evidence="1 2">
    <name type="scientific">Cronartium quercuum f. sp. fusiforme G11</name>
    <dbReference type="NCBI Taxonomy" id="708437"/>
    <lineage>
        <taxon>Eukaryota</taxon>
        <taxon>Fungi</taxon>
        <taxon>Dikarya</taxon>
        <taxon>Basidiomycota</taxon>
        <taxon>Pucciniomycotina</taxon>
        <taxon>Pucciniomycetes</taxon>
        <taxon>Pucciniales</taxon>
        <taxon>Coleosporiaceae</taxon>
        <taxon>Cronartium</taxon>
    </lineage>
</organism>
<protein>
    <submittedName>
        <fullName evidence="1">Uncharacterized protein</fullName>
    </submittedName>
</protein>
<comment type="caution">
    <text evidence="1">The sequence shown here is derived from an EMBL/GenBank/DDBJ whole genome shotgun (WGS) entry which is preliminary data.</text>
</comment>
<dbReference type="EMBL" id="MU167356">
    <property type="protein sequence ID" value="KAG0142207.1"/>
    <property type="molecule type" value="Genomic_DNA"/>
</dbReference>
<keyword evidence="2" id="KW-1185">Reference proteome</keyword>
<dbReference type="Proteomes" id="UP000886653">
    <property type="component" value="Unassembled WGS sequence"/>
</dbReference>
<sequence>MYIHLISFQRKVKEEKLKMNLYSANAILNNPAVFPLLAEYVLATWHFEHLCLYLPNQEPSLDG</sequence>
<proteinExistence type="predicted"/>
<evidence type="ECO:0000313" key="2">
    <source>
        <dbReference type="Proteomes" id="UP000886653"/>
    </source>
</evidence>
<accession>A0A9P6T7M3</accession>
<dbReference type="OrthoDB" id="3267074at2759"/>